<keyword evidence="1" id="KW-0732">Signal</keyword>
<feature type="signal peptide" evidence="1">
    <location>
        <begin position="1"/>
        <end position="20"/>
    </location>
</feature>
<accession>A0A1Z3N5Q7</accession>
<evidence type="ECO:0000313" key="3">
    <source>
        <dbReference type="Proteomes" id="UP000197003"/>
    </source>
</evidence>
<name>A0A1Z3N5Q7_BDEBC</name>
<reference evidence="2 3" key="1">
    <citation type="submission" date="2017-04" db="EMBL/GenBank/DDBJ databases">
        <title>Whole genome sequence of Bdellovibrio bacteriovorus strain SSB218315.</title>
        <authorList>
            <person name="Oyedara O."/>
            <person name="Rodriguez-Perez M.A."/>
        </authorList>
    </citation>
    <scope>NUCLEOTIDE SEQUENCE [LARGE SCALE GENOMIC DNA]</scope>
    <source>
        <strain evidence="2 3">SSB218315</strain>
    </source>
</reference>
<dbReference type="RefSeq" id="WP_088564417.1">
    <property type="nucleotide sequence ID" value="NZ_CP020946.1"/>
</dbReference>
<proteinExistence type="predicted"/>
<dbReference type="OrthoDB" id="9342727at2"/>
<organism evidence="2 3">
    <name type="scientific">Bdellovibrio bacteriovorus</name>
    <dbReference type="NCBI Taxonomy" id="959"/>
    <lineage>
        <taxon>Bacteria</taxon>
        <taxon>Pseudomonadati</taxon>
        <taxon>Bdellovibrionota</taxon>
        <taxon>Bdellovibrionia</taxon>
        <taxon>Bdellovibrionales</taxon>
        <taxon>Pseudobdellovibrionaceae</taxon>
        <taxon>Bdellovibrio</taxon>
    </lineage>
</organism>
<evidence type="ECO:0000256" key="1">
    <source>
        <dbReference type="SAM" id="SignalP"/>
    </source>
</evidence>
<dbReference type="EMBL" id="CP020946">
    <property type="protein sequence ID" value="ASD62798.1"/>
    <property type="molecule type" value="Genomic_DNA"/>
</dbReference>
<sequence length="204" mass="22165">MRIFAAAVMMILGFSTTANAEWRYGVQIGYSPNYLAKLSGDGTVSGTPTDIDYDLEYKGALEVGFNAWYAPQHSWGFISGISLGGERDLDKMTLNGITYSATGSTSKFQTHFLYAGTLYRWESFYLPLGLAYGINKFTPAGTGDGEATNGVGVLFGLGWFFADNFVIEYIGRSTTTELKLSSGTDTIKTKGAIGSALLNLKYFF</sequence>
<gene>
    <name evidence="2" type="ORF">B9G79_04055</name>
</gene>
<protein>
    <recommendedName>
        <fullName evidence="4">Outer membrane protein beta-barrel domain-containing protein</fullName>
    </recommendedName>
</protein>
<dbReference type="AlphaFoldDB" id="A0A1Z3N5Q7"/>
<feature type="chain" id="PRO_5012554636" description="Outer membrane protein beta-barrel domain-containing protein" evidence="1">
    <location>
        <begin position="21"/>
        <end position="204"/>
    </location>
</feature>
<evidence type="ECO:0008006" key="4">
    <source>
        <dbReference type="Google" id="ProtNLM"/>
    </source>
</evidence>
<evidence type="ECO:0000313" key="2">
    <source>
        <dbReference type="EMBL" id="ASD62798.1"/>
    </source>
</evidence>
<dbReference type="Proteomes" id="UP000197003">
    <property type="component" value="Chromosome"/>
</dbReference>